<gene>
    <name evidence="2" type="ORF">PCAL00307_LOCUS21241</name>
    <name evidence="3" type="ORF">PECAL_5P13990</name>
</gene>
<evidence type="ECO:0000313" key="4">
    <source>
        <dbReference type="Proteomes" id="UP000789595"/>
    </source>
</evidence>
<feature type="region of interest" description="Disordered" evidence="1">
    <location>
        <begin position="26"/>
        <end position="77"/>
    </location>
</feature>
<organism evidence="2">
    <name type="scientific">Pelagomonas calceolata</name>
    <dbReference type="NCBI Taxonomy" id="35677"/>
    <lineage>
        <taxon>Eukaryota</taxon>
        <taxon>Sar</taxon>
        <taxon>Stramenopiles</taxon>
        <taxon>Ochrophyta</taxon>
        <taxon>Pelagophyceae</taxon>
        <taxon>Pelagomonadales</taxon>
        <taxon>Pelagomonadaceae</taxon>
        <taxon>Pelagomonas</taxon>
    </lineage>
</organism>
<dbReference type="AlphaFoldDB" id="A0A7S4ED42"/>
<protein>
    <submittedName>
        <fullName evidence="2">Uncharacterized protein</fullName>
    </submittedName>
</protein>
<feature type="compositionally biased region" description="Basic and acidic residues" evidence="1">
    <location>
        <begin position="273"/>
        <end position="285"/>
    </location>
</feature>
<proteinExistence type="predicted"/>
<evidence type="ECO:0000313" key="2">
    <source>
        <dbReference type="EMBL" id="CAE0705791.1"/>
    </source>
</evidence>
<accession>A0A7S4ED42</accession>
<evidence type="ECO:0000313" key="3">
    <source>
        <dbReference type="EMBL" id="CAH0376806.1"/>
    </source>
</evidence>
<sequence>MALDAADHADIMKLSLEERVAQRVKDVKTMTKRPYAPAADPLPPKSSENRFAAPTNSFALGSAERPRRRKPRGRATNDLNDVWASLDKLNEADEADALDGVTLDEDLCAAFDAAAKIADDDEYDWSAGATSFAELAVEKLEFGVSLLPEASLENDAGPYRDQEPLLESSDDESSEDDAPPEIDEVLEQEREEAEAFRNRRLGEAPPVVARGKGKLKPKASPTCVADFADLQSGETLDITKLEEACEKEIVYPRNPNRMKDEEATKRGEAIAKHYRAQMERKEAKEQRRRTRAMRGRVLGEDEADTSSSEDDDGALREPIPPGAFDHGGASTTAEPRPSPFPAWDDSKNVAENLDACLARLRVGAPLADADVAGTAGAALVNELPPDLDGEGAFNPALGALADDGGAFAD</sequence>
<name>A0A7S4ED42_9STRA</name>
<feature type="region of interest" description="Disordered" evidence="1">
    <location>
        <begin position="273"/>
        <end position="346"/>
    </location>
</feature>
<feature type="compositionally biased region" description="Basic and acidic residues" evidence="1">
    <location>
        <begin position="193"/>
        <end position="202"/>
    </location>
</feature>
<dbReference type="EMBL" id="HBIW01024630">
    <property type="protein sequence ID" value="CAE0705791.1"/>
    <property type="molecule type" value="Transcribed_RNA"/>
</dbReference>
<evidence type="ECO:0000256" key="1">
    <source>
        <dbReference type="SAM" id="MobiDB-lite"/>
    </source>
</evidence>
<reference evidence="2" key="1">
    <citation type="submission" date="2021-01" db="EMBL/GenBank/DDBJ databases">
        <authorList>
            <person name="Corre E."/>
            <person name="Pelletier E."/>
            <person name="Niang G."/>
            <person name="Scheremetjew M."/>
            <person name="Finn R."/>
            <person name="Kale V."/>
            <person name="Holt S."/>
            <person name="Cochrane G."/>
            <person name="Meng A."/>
            <person name="Brown T."/>
            <person name="Cohen L."/>
        </authorList>
    </citation>
    <scope>NUCLEOTIDE SEQUENCE</scope>
    <source>
        <strain evidence="2">CCMP1756</strain>
    </source>
</reference>
<dbReference type="Proteomes" id="UP000789595">
    <property type="component" value="Unassembled WGS sequence"/>
</dbReference>
<feature type="compositionally biased region" description="Acidic residues" evidence="1">
    <location>
        <begin position="168"/>
        <end position="192"/>
    </location>
</feature>
<dbReference type="EMBL" id="CAKKNE010000005">
    <property type="protein sequence ID" value="CAH0376806.1"/>
    <property type="molecule type" value="Genomic_DNA"/>
</dbReference>
<feature type="region of interest" description="Disordered" evidence="1">
    <location>
        <begin position="151"/>
        <end position="220"/>
    </location>
</feature>
<keyword evidence="4" id="KW-1185">Reference proteome</keyword>
<reference evidence="3" key="2">
    <citation type="submission" date="2021-11" db="EMBL/GenBank/DDBJ databases">
        <authorList>
            <consortium name="Genoscope - CEA"/>
            <person name="William W."/>
        </authorList>
    </citation>
    <scope>NUCLEOTIDE SEQUENCE</scope>
</reference>
<feature type="compositionally biased region" description="Acidic residues" evidence="1">
    <location>
        <begin position="300"/>
        <end position="312"/>
    </location>
</feature>